<organism evidence="29 30">
    <name type="scientific">Conger conger</name>
    <name type="common">Conger eel</name>
    <name type="synonym">Muraena conger</name>
    <dbReference type="NCBI Taxonomy" id="82655"/>
    <lineage>
        <taxon>Eukaryota</taxon>
        <taxon>Metazoa</taxon>
        <taxon>Chordata</taxon>
        <taxon>Craniata</taxon>
        <taxon>Vertebrata</taxon>
        <taxon>Euteleostomi</taxon>
        <taxon>Actinopterygii</taxon>
        <taxon>Neopterygii</taxon>
        <taxon>Teleostei</taxon>
        <taxon>Anguilliformes</taxon>
        <taxon>Congridae</taxon>
        <taxon>Conger</taxon>
    </lineage>
</organism>
<dbReference type="AlphaFoldDB" id="A0A9Q1DL00"/>
<evidence type="ECO:0000256" key="18">
    <source>
        <dbReference type="ARBA" id="ARBA00040812"/>
    </source>
</evidence>
<evidence type="ECO:0000256" key="9">
    <source>
        <dbReference type="ARBA" id="ARBA00022734"/>
    </source>
</evidence>
<keyword evidence="12" id="KW-0130">Cell adhesion</keyword>
<dbReference type="InterPro" id="IPR002396">
    <property type="entry name" value="Selectin_superfamily"/>
</dbReference>
<feature type="transmembrane region" description="Helical" evidence="25">
    <location>
        <begin position="315"/>
        <end position="336"/>
    </location>
</feature>
<keyword evidence="9" id="KW-0430">Lectin</keyword>
<evidence type="ECO:0000313" key="29">
    <source>
        <dbReference type="EMBL" id="KAJ8274449.1"/>
    </source>
</evidence>
<keyword evidence="7" id="KW-0479">Metal-binding</keyword>
<evidence type="ECO:0000256" key="22">
    <source>
        <dbReference type="ARBA" id="ARBA00045695"/>
    </source>
</evidence>
<comment type="similarity">
    <text evidence="2">Belongs to the selectin/LECAM family.</text>
</comment>
<keyword evidence="11" id="KW-0106">Calcium</keyword>
<dbReference type="PROSITE" id="PS50923">
    <property type="entry name" value="SUSHI"/>
    <property type="match status" value="2"/>
</dbReference>
<dbReference type="GO" id="GO:0005886">
    <property type="term" value="C:plasma membrane"/>
    <property type="evidence" value="ECO:0007669"/>
    <property type="project" value="UniProtKB-SubCell"/>
</dbReference>
<keyword evidence="16" id="KW-0325">Glycoprotein</keyword>
<evidence type="ECO:0000256" key="23">
    <source>
        <dbReference type="PROSITE-ProRule" id="PRU00076"/>
    </source>
</evidence>
<dbReference type="GO" id="GO:0007155">
    <property type="term" value="P:cell adhesion"/>
    <property type="evidence" value="ECO:0007669"/>
    <property type="project" value="UniProtKB-KW"/>
</dbReference>
<feature type="domain" description="Sushi" evidence="28">
    <location>
        <begin position="148"/>
        <end position="209"/>
    </location>
</feature>
<evidence type="ECO:0000256" key="2">
    <source>
        <dbReference type="ARBA" id="ARBA00007360"/>
    </source>
</evidence>
<accession>A0A9Q1DL00</accession>
<name>A0A9Q1DL00_CONCO</name>
<evidence type="ECO:0000256" key="16">
    <source>
        <dbReference type="ARBA" id="ARBA00023180"/>
    </source>
</evidence>
<protein>
    <recommendedName>
        <fullName evidence="18">E-selectin</fullName>
    </recommendedName>
    <alternativeName>
        <fullName evidence="19">CD62 antigen-like family member E</fullName>
    </alternativeName>
    <alternativeName>
        <fullName evidence="20">Endothelial leukocyte adhesion molecule 1</fullName>
    </alternativeName>
    <alternativeName>
        <fullName evidence="21">Leukocyte-endothelial cell adhesion molecule 2</fullName>
    </alternativeName>
</protein>
<sequence length="368" mass="41554">MNWIIARKWCQAHYIDLVAIQSREENVYLNDYLPQQKKYYWIGIRKLKREWNLVAINKSLTPEVSNWAPNEPNNGKGNERCVEIYIKSAKNSGTWNDESCLRNKTALCYKASCRPDSCSGNGECMENINNHTCKCSQGFYGVRCENAIKCRELASPAHGSMRCTRPLGSFFYKAECEFHCEERYRLNTSSKLLCGPDGQWTDSQPQCEVSCQLDSCSGNGECVETNNSLKCRCFQGFYGQRCESAVLCSIIQAPRDGSVICPGSTGELRYGSTCSFACHAGFTLHGTKVMMCNASGEWVGEKPLCQVHRSLLMDVVKWVVAALTVLPIIVWVFILYQRKKKAKQFGLNNDTYSDNPPEVYRNSAESLI</sequence>
<keyword evidence="6 25" id="KW-0812">Transmembrane</keyword>
<dbReference type="SMART" id="SM00181">
    <property type="entry name" value="EGF"/>
    <property type="match status" value="2"/>
</dbReference>
<dbReference type="PROSITE" id="PS50026">
    <property type="entry name" value="EGF_3"/>
    <property type="match status" value="2"/>
</dbReference>
<evidence type="ECO:0000256" key="6">
    <source>
        <dbReference type="ARBA" id="ARBA00022692"/>
    </source>
</evidence>
<dbReference type="InterPro" id="IPR018378">
    <property type="entry name" value="C-type_lectin_CS"/>
</dbReference>
<dbReference type="SMART" id="SM00034">
    <property type="entry name" value="CLECT"/>
    <property type="match status" value="1"/>
</dbReference>
<evidence type="ECO:0000256" key="19">
    <source>
        <dbReference type="ARBA" id="ARBA00041401"/>
    </source>
</evidence>
<keyword evidence="13 25" id="KW-1133">Transmembrane helix</keyword>
<dbReference type="Gene3D" id="2.10.70.10">
    <property type="entry name" value="Complement Module, domain 1"/>
    <property type="match status" value="2"/>
</dbReference>
<dbReference type="InterPro" id="IPR016187">
    <property type="entry name" value="CTDL_fold"/>
</dbReference>
<keyword evidence="5 24" id="KW-0768">Sushi</keyword>
<feature type="disulfide bond" evidence="23">
    <location>
        <begin position="233"/>
        <end position="242"/>
    </location>
</feature>
<dbReference type="PROSITE" id="PS50041">
    <property type="entry name" value="C_TYPE_LECTIN_2"/>
    <property type="match status" value="1"/>
</dbReference>
<dbReference type="Pfam" id="PF00084">
    <property type="entry name" value="Sushi"/>
    <property type="match status" value="2"/>
</dbReference>
<dbReference type="PANTHER" id="PTHR19325">
    <property type="entry name" value="COMPLEMENT COMPONENT-RELATED SUSHI DOMAIN-CONTAINING"/>
    <property type="match status" value="1"/>
</dbReference>
<dbReference type="InterPro" id="IPR000742">
    <property type="entry name" value="EGF"/>
</dbReference>
<dbReference type="SUPFAM" id="SSF57196">
    <property type="entry name" value="EGF/Laminin"/>
    <property type="match status" value="2"/>
</dbReference>
<comment type="caution">
    <text evidence="29">The sequence shown here is derived from an EMBL/GenBank/DDBJ whole genome shotgun (WGS) entry which is preliminary data.</text>
</comment>
<evidence type="ECO:0000256" key="3">
    <source>
        <dbReference type="ARBA" id="ARBA00022475"/>
    </source>
</evidence>
<dbReference type="Pfam" id="PF00059">
    <property type="entry name" value="Lectin_C"/>
    <property type="match status" value="1"/>
</dbReference>
<evidence type="ECO:0000256" key="12">
    <source>
        <dbReference type="ARBA" id="ARBA00022889"/>
    </source>
</evidence>
<comment type="subunit">
    <text evidence="17">Interacts with SELPLG/PSGL1 and PODXL2 through the sialyl Lewis X epitope. SELPLG sulfation appears not to be required for this interaction.</text>
</comment>
<dbReference type="EMBL" id="JAFJMO010000006">
    <property type="protein sequence ID" value="KAJ8274449.1"/>
    <property type="molecule type" value="Genomic_DNA"/>
</dbReference>
<feature type="disulfide bond" evidence="24">
    <location>
        <begin position="278"/>
        <end position="305"/>
    </location>
</feature>
<dbReference type="InterPro" id="IPR000436">
    <property type="entry name" value="Sushi_SCR_CCP_dom"/>
</dbReference>
<evidence type="ECO:0000256" key="5">
    <source>
        <dbReference type="ARBA" id="ARBA00022659"/>
    </source>
</evidence>
<evidence type="ECO:0000256" key="14">
    <source>
        <dbReference type="ARBA" id="ARBA00023136"/>
    </source>
</evidence>
<comment type="function">
    <text evidence="22">Cell-surface glycoprotein having a role in immunoadhesion. Mediates in the adhesion of blood neutrophils in cytokine-activated endothelium through interaction with SELPLG/PSGL1. May have a role in capillary morphogenesis.</text>
</comment>
<comment type="caution">
    <text evidence="23">Lacks conserved residue(s) required for the propagation of feature annotation.</text>
</comment>
<keyword evidence="14 25" id="KW-0472">Membrane</keyword>
<feature type="disulfide bond" evidence="23">
    <location>
        <begin position="135"/>
        <end position="144"/>
    </location>
</feature>
<dbReference type="CDD" id="cd00054">
    <property type="entry name" value="EGF_CA"/>
    <property type="match status" value="2"/>
</dbReference>
<feature type="domain" description="EGF-like" evidence="26">
    <location>
        <begin position="109"/>
        <end position="145"/>
    </location>
</feature>
<dbReference type="Pfam" id="PF00008">
    <property type="entry name" value="EGF"/>
    <property type="match status" value="1"/>
</dbReference>
<dbReference type="OrthoDB" id="406096at2759"/>
<evidence type="ECO:0000259" key="26">
    <source>
        <dbReference type="PROSITE" id="PS50026"/>
    </source>
</evidence>
<dbReference type="CDD" id="cd00033">
    <property type="entry name" value="CCP"/>
    <property type="match status" value="2"/>
</dbReference>
<keyword evidence="8" id="KW-0732">Signal</keyword>
<dbReference type="GO" id="GO:0046872">
    <property type="term" value="F:metal ion binding"/>
    <property type="evidence" value="ECO:0007669"/>
    <property type="project" value="UniProtKB-KW"/>
</dbReference>
<reference evidence="29" key="1">
    <citation type="journal article" date="2023" name="Science">
        <title>Genome structures resolve the early diversification of teleost fishes.</title>
        <authorList>
            <person name="Parey E."/>
            <person name="Louis A."/>
            <person name="Montfort J."/>
            <person name="Bouchez O."/>
            <person name="Roques C."/>
            <person name="Iampietro C."/>
            <person name="Lluch J."/>
            <person name="Castinel A."/>
            <person name="Donnadieu C."/>
            <person name="Desvignes T."/>
            <person name="Floi Bucao C."/>
            <person name="Jouanno E."/>
            <person name="Wen M."/>
            <person name="Mejri S."/>
            <person name="Dirks R."/>
            <person name="Jansen H."/>
            <person name="Henkel C."/>
            <person name="Chen W.J."/>
            <person name="Zahm M."/>
            <person name="Cabau C."/>
            <person name="Klopp C."/>
            <person name="Thompson A.W."/>
            <person name="Robinson-Rechavi M."/>
            <person name="Braasch I."/>
            <person name="Lecointre G."/>
            <person name="Bobe J."/>
            <person name="Postlethwait J.H."/>
            <person name="Berthelot C."/>
            <person name="Roest Crollius H."/>
            <person name="Guiguen Y."/>
        </authorList>
    </citation>
    <scope>NUCLEOTIDE SEQUENCE</scope>
    <source>
        <strain evidence="29">Concon-B</strain>
    </source>
</reference>
<evidence type="ECO:0000259" key="28">
    <source>
        <dbReference type="PROSITE" id="PS50923"/>
    </source>
</evidence>
<evidence type="ECO:0000256" key="4">
    <source>
        <dbReference type="ARBA" id="ARBA00022536"/>
    </source>
</evidence>
<evidence type="ECO:0000256" key="17">
    <source>
        <dbReference type="ARBA" id="ARBA00038738"/>
    </source>
</evidence>
<keyword evidence="15 23" id="KW-1015">Disulfide bond</keyword>
<evidence type="ECO:0000256" key="7">
    <source>
        <dbReference type="ARBA" id="ARBA00022723"/>
    </source>
</evidence>
<feature type="domain" description="EGF-like" evidence="26">
    <location>
        <begin position="208"/>
        <end position="243"/>
    </location>
</feature>
<dbReference type="InterPro" id="IPR050350">
    <property type="entry name" value="Compl-Cell_Adhes-Reg"/>
</dbReference>
<dbReference type="PROSITE" id="PS00615">
    <property type="entry name" value="C_TYPE_LECTIN_1"/>
    <property type="match status" value="1"/>
</dbReference>
<comment type="subcellular location">
    <subcellularLocation>
        <location evidence="1">Cell membrane</location>
        <topology evidence="1">Single-pass type I membrane protein</topology>
    </subcellularLocation>
</comment>
<dbReference type="InterPro" id="IPR001304">
    <property type="entry name" value="C-type_lectin-like"/>
</dbReference>
<evidence type="ECO:0000256" key="24">
    <source>
        <dbReference type="PROSITE-ProRule" id="PRU00302"/>
    </source>
</evidence>
<keyword evidence="3" id="KW-1003">Cell membrane</keyword>
<feature type="disulfide bond" evidence="24">
    <location>
        <begin position="180"/>
        <end position="207"/>
    </location>
</feature>
<keyword evidence="30" id="KW-1185">Reference proteome</keyword>
<gene>
    <name evidence="29" type="ORF">COCON_G00090740</name>
</gene>
<dbReference type="PROSITE" id="PS00022">
    <property type="entry name" value="EGF_1"/>
    <property type="match status" value="2"/>
</dbReference>
<dbReference type="SUPFAM" id="SSF57535">
    <property type="entry name" value="Complement control module/SCR domain"/>
    <property type="match status" value="2"/>
</dbReference>
<dbReference type="Gene3D" id="2.10.25.10">
    <property type="entry name" value="Laminin"/>
    <property type="match status" value="1"/>
</dbReference>
<feature type="domain" description="C-type lectin" evidence="27">
    <location>
        <begin position="1"/>
        <end position="109"/>
    </location>
</feature>
<dbReference type="InterPro" id="IPR035976">
    <property type="entry name" value="Sushi/SCR/CCP_sf"/>
</dbReference>
<evidence type="ECO:0000256" key="1">
    <source>
        <dbReference type="ARBA" id="ARBA00004251"/>
    </source>
</evidence>
<evidence type="ECO:0000256" key="15">
    <source>
        <dbReference type="ARBA" id="ARBA00023157"/>
    </source>
</evidence>
<evidence type="ECO:0000313" key="30">
    <source>
        <dbReference type="Proteomes" id="UP001152803"/>
    </source>
</evidence>
<evidence type="ECO:0000256" key="11">
    <source>
        <dbReference type="ARBA" id="ARBA00022837"/>
    </source>
</evidence>
<evidence type="ECO:0000256" key="25">
    <source>
        <dbReference type="SAM" id="Phobius"/>
    </source>
</evidence>
<dbReference type="FunFam" id="2.10.70.10:FF:000001">
    <property type="entry name" value="Selectin P"/>
    <property type="match status" value="2"/>
</dbReference>
<proteinExistence type="inferred from homology"/>
<feature type="domain" description="Sushi" evidence="28">
    <location>
        <begin position="246"/>
        <end position="307"/>
    </location>
</feature>
<dbReference type="SUPFAM" id="SSF56436">
    <property type="entry name" value="C-type lectin-like"/>
    <property type="match status" value="1"/>
</dbReference>
<dbReference type="PRINTS" id="PR00343">
    <property type="entry name" value="SELECTIN"/>
</dbReference>
<keyword evidence="10" id="KW-0677">Repeat</keyword>
<keyword evidence="4 23" id="KW-0245">EGF-like domain</keyword>
<evidence type="ECO:0000256" key="20">
    <source>
        <dbReference type="ARBA" id="ARBA00042113"/>
    </source>
</evidence>
<evidence type="ECO:0000256" key="13">
    <source>
        <dbReference type="ARBA" id="ARBA00022989"/>
    </source>
</evidence>
<dbReference type="GO" id="GO:0030246">
    <property type="term" value="F:carbohydrate binding"/>
    <property type="evidence" value="ECO:0007669"/>
    <property type="project" value="UniProtKB-KW"/>
</dbReference>
<dbReference type="SMART" id="SM00032">
    <property type="entry name" value="CCP"/>
    <property type="match status" value="2"/>
</dbReference>
<evidence type="ECO:0000256" key="21">
    <source>
        <dbReference type="ARBA" id="ARBA00043124"/>
    </source>
</evidence>
<evidence type="ECO:0000256" key="10">
    <source>
        <dbReference type="ARBA" id="ARBA00022737"/>
    </source>
</evidence>
<evidence type="ECO:0000259" key="27">
    <source>
        <dbReference type="PROSITE" id="PS50041"/>
    </source>
</evidence>
<dbReference type="PROSITE" id="PS01186">
    <property type="entry name" value="EGF_2"/>
    <property type="match status" value="2"/>
</dbReference>
<dbReference type="Proteomes" id="UP001152803">
    <property type="component" value="Unassembled WGS sequence"/>
</dbReference>
<evidence type="ECO:0000256" key="8">
    <source>
        <dbReference type="ARBA" id="ARBA00022729"/>
    </source>
</evidence>
<dbReference type="FunFam" id="3.10.100.10:FF:000007">
    <property type="entry name" value="L-selectin"/>
    <property type="match status" value="1"/>
</dbReference>
<dbReference type="PANTHER" id="PTHR19325:SF493">
    <property type="entry name" value="E-SELECTIN"/>
    <property type="match status" value="1"/>
</dbReference>
<dbReference type="Gene3D" id="3.10.100.10">
    <property type="entry name" value="Mannose-Binding Protein A, subunit A"/>
    <property type="match status" value="1"/>
</dbReference>
<dbReference type="InterPro" id="IPR016186">
    <property type="entry name" value="C-type_lectin-like/link_sf"/>
</dbReference>